<dbReference type="Gene3D" id="1.20.120.530">
    <property type="entry name" value="GntR ligand-binding domain-like"/>
    <property type="match status" value="1"/>
</dbReference>
<keyword evidence="3" id="KW-0804">Transcription</keyword>
<dbReference type="GO" id="GO:0003700">
    <property type="term" value="F:DNA-binding transcription factor activity"/>
    <property type="evidence" value="ECO:0007669"/>
    <property type="project" value="InterPro"/>
</dbReference>
<dbReference type="PANTHER" id="PTHR43537:SF45">
    <property type="entry name" value="GNTR FAMILY REGULATORY PROTEIN"/>
    <property type="match status" value="1"/>
</dbReference>
<dbReference type="PANTHER" id="PTHR43537">
    <property type="entry name" value="TRANSCRIPTIONAL REGULATOR, GNTR FAMILY"/>
    <property type="match status" value="1"/>
</dbReference>
<dbReference type="SMART" id="SM00895">
    <property type="entry name" value="FCD"/>
    <property type="match status" value="1"/>
</dbReference>
<dbReference type="Proteomes" id="UP000294292">
    <property type="component" value="Chromosome"/>
</dbReference>
<reference evidence="5 6" key="1">
    <citation type="submission" date="2019-03" db="EMBL/GenBank/DDBJ databases">
        <title>Complete genome sequence of Paenisporosarcina antarctica CGMCC 1.6503T.</title>
        <authorList>
            <person name="Rong J.-C."/>
            <person name="Chi N.-Y."/>
            <person name="Zhang Q.-F."/>
        </authorList>
    </citation>
    <scope>NUCLEOTIDE SEQUENCE [LARGE SCALE GENOMIC DNA]</scope>
    <source>
        <strain evidence="5 6">CGMCC 1.6503</strain>
    </source>
</reference>
<dbReference type="Gene3D" id="1.10.10.10">
    <property type="entry name" value="Winged helix-like DNA-binding domain superfamily/Winged helix DNA-binding domain"/>
    <property type="match status" value="1"/>
</dbReference>
<dbReference type="SUPFAM" id="SSF46785">
    <property type="entry name" value="Winged helix' DNA-binding domain"/>
    <property type="match status" value="1"/>
</dbReference>
<keyword evidence="1" id="KW-0805">Transcription regulation</keyword>
<evidence type="ECO:0000256" key="3">
    <source>
        <dbReference type="ARBA" id="ARBA00023163"/>
    </source>
</evidence>
<gene>
    <name evidence="5" type="ORF">E2636_11745</name>
</gene>
<dbReference type="KEGG" id="panc:E2636_11745"/>
<accession>A0A4P7A075</accession>
<dbReference type="RefSeq" id="WP_134210355.1">
    <property type="nucleotide sequence ID" value="NZ_CP038015.1"/>
</dbReference>
<dbReference type="InterPro" id="IPR008920">
    <property type="entry name" value="TF_FadR/GntR_C"/>
</dbReference>
<evidence type="ECO:0000256" key="2">
    <source>
        <dbReference type="ARBA" id="ARBA00023125"/>
    </source>
</evidence>
<dbReference type="SUPFAM" id="SSF48008">
    <property type="entry name" value="GntR ligand-binding domain-like"/>
    <property type="match status" value="1"/>
</dbReference>
<dbReference type="SMART" id="SM00345">
    <property type="entry name" value="HTH_GNTR"/>
    <property type="match status" value="1"/>
</dbReference>
<dbReference type="AlphaFoldDB" id="A0A4P7A075"/>
<protein>
    <submittedName>
        <fullName evidence="5">GntR family transcriptional regulator</fullName>
    </submittedName>
</protein>
<evidence type="ECO:0000259" key="4">
    <source>
        <dbReference type="PROSITE" id="PS50949"/>
    </source>
</evidence>
<dbReference type="InterPro" id="IPR011711">
    <property type="entry name" value="GntR_C"/>
</dbReference>
<dbReference type="Pfam" id="PF07729">
    <property type="entry name" value="FCD"/>
    <property type="match status" value="1"/>
</dbReference>
<dbReference type="InterPro" id="IPR000524">
    <property type="entry name" value="Tscrpt_reg_HTH_GntR"/>
</dbReference>
<dbReference type="EMBL" id="CP038015">
    <property type="protein sequence ID" value="QBP41779.1"/>
    <property type="molecule type" value="Genomic_DNA"/>
</dbReference>
<dbReference type="OrthoDB" id="9781630at2"/>
<feature type="domain" description="HTH gntR-type" evidence="4">
    <location>
        <begin position="8"/>
        <end position="75"/>
    </location>
</feature>
<sequence>MRKIKKPESLADQAYDLIRKDILLGKLAPSEELPEEKFAMELGISRTPLREAIRRLATDGLVILQTGKPATVSSFTKEDALHQMEVRKLLETYNVEQVVQHVTPKFLINLKENLKLQKNAAENNDFHDFIKLDCEFHLLLADQNPNIKLCEMIHTINTGVNRAFLILANTYPISAMEASGEHQDIITALEKQNELAARKAMHEHMDNIERRFLHYYEEG</sequence>
<dbReference type="PROSITE" id="PS50949">
    <property type="entry name" value="HTH_GNTR"/>
    <property type="match status" value="1"/>
</dbReference>
<dbReference type="GO" id="GO:0003677">
    <property type="term" value="F:DNA binding"/>
    <property type="evidence" value="ECO:0007669"/>
    <property type="project" value="UniProtKB-KW"/>
</dbReference>
<evidence type="ECO:0000313" key="5">
    <source>
        <dbReference type="EMBL" id="QBP41779.1"/>
    </source>
</evidence>
<name>A0A4P7A075_9BACL</name>
<dbReference type="CDD" id="cd07377">
    <property type="entry name" value="WHTH_GntR"/>
    <property type="match status" value="1"/>
</dbReference>
<dbReference type="InterPro" id="IPR036388">
    <property type="entry name" value="WH-like_DNA-bd_sf"/>
</dbReference>
<keyword evidence="2" id="KW-0238">DNA-binding</keyword>
<organism evidence="5 6">
    <name type="scientific">Paenisporosarcina antarctica</name>
    <dbReference type="NCBI Taxonomy" id="417367"/>
    <lineage>
        <taxon>Bacteria</taxon>
        <taxon>Bacillati</taxon>
        <taxon>Bacillota</taxon>
        <taxon>Bacilli</taxon>
        <taxon>Bacillales</taxon>
        <taxon>Caryophanaceae</taxon>
        <taxon>Paenisporosarcina</taxon>
    </lineage>
</organism>
<evidence type="ECO:0000256" key="1">
    <source>
        <dbReference type="ARBA" id="ARBA00023015"/>
    </source>
</evidence>
<dbReference type="Pfam" id="PF00392">
    <property type="entry name" value="GntR"/>
    <property type="match status" value="1"/>
</dbReference>
<evidence type="ECO:0000313" key="6">
    <source>
        <dbReference type="Proteomes" id="UP000294292"/>
    </source>
</evidence>
<dbReference type="InterPro" id="IPR036390">
    <property type="entry name" value="WH_DNA-bd_sf"/>
</dbReference>
<proteinExistence type="predicted"/>
<keyword evidence="6" id="KW-1185">Reference proteome</keyword>